<gene>
    <name evidence="1" type="ORF">JCM19314_2454</name>
</gene>
<dbReference type="AlphaFoldDB" id="A0A090Q9K2"/>
<organism evidence="1 2">
    <name type="scientific">Nonlabens ulvanivorans</name>
    <name type="common">Persicivirga ulvanivorans</name>
    <dbReference type="NCBI Taxonomy" id="906888"/>
    <lineage>
        <taxon>Bacteria</taxon>
        <taxon>Pseudomonadati</taxon>
        <taxon>Bacteroidota</taxon>
        <taxon>Flavobacteriia</taxon>
        <taxon>Flavobacteriales</taxon>
        <taxon>Flavobacteriaceae</taxon>
        <taxon>Nonlabens</taxon>
    </lineage>
</organism>
<evidence type="ECO:0000313" key="1">
    <source>
        <dbReference type="EMBL" id="GAK98423.1"/>
    </source>
</evidence>
<accession>A0A090Q9K2</accession>
<evidence type="ECO:0000313" key="2">
    <source>
        <dbReference type="Proteomes" id="UP000029226"/>
    </source>
</evidence>
<sequence>MKKLQKGALSPEFKQELQNWYNKDKGKDTENDLINMLREVL</sequence>
<proteinExistence type="predicted"/>
<name>A0A090Q9K2_NONUL</name>
<comment type="caution">
    <text evidence="1">The sequence shown here is derived from an EMBL/GenBank/DDBJ whole genome shotgun (WGS) entry which is preliminary data.</text>
</comment>
<dbReference type="EMBL" id="BBMM01000001">
    <property type="protein sequence ID" value="GAK98423.1"/>
    <property type="molecule type" value="Genomic_DNA"/>
</dbReference>
<dbReference type="Proteomes" id="UP000029226">
    <property type="component" value="Unassembled WGS sequence"/>
</dbReference>
<reference evidence="1 2" key="1">
    <citation type="journal article" date="2014" name="Genome Announc.">
        <title>Draft Genome Sequences of Marine Flavobacterium Nonlabens Strains NR17, NR24, NR27, NR32, NR33, and Ara13.</title>
        <authorList>
            <person name="Nakanishi M."/>
            <person name="Meirelles P."/>
            <person name="Suzuki R."/>
            <person name="Takatani N."/>
            <person name="Mino S."/>
            <person name="Suda W."/>
            <person name="Oshima K."/>
            <person name="Hattori M."/>
            <person name="Ohkuma M."/>
            <person name="Hosokawa M."/>
            <person name="Miyashita K."/>
            <person name="Thompson F.L."/>
            <person name="Niwa A."/>
            <person name="Sawabe T."/>
            <person name="Sawabe T."/>
        </authorList>
    </citation>
    <scope>NUCLEOTIDE SEQUENCE [LARGE SCALE GENOMIC DNA]</scope>
    <source>
        <strain evidence="2">JCM19314</strain>
    </source>
</reference>
<protein>
    <submittedName>
        <fullName evidence="1">Uncharacterized protein</fullName>
    </submittedName>
</protein>